<dbReference type="Proteomes" id="UP000033200">
    <property type="component" value="Chromosome"/>
</dbReference>
<dbReference type="EMBL" id="CP009571">
    <property type="protein sequence ID" value="AIT08042.1"/>
    <property type="molecule type" value="Genomic_DNA"/>
</dbReference>
<organism evidence="1 2">
    <name type="scientific">Sphingomonas taxi</name>
    <dbReference type="NCBI Taxonomy" id="1549858"/>
    <lineage>
        <taxon>Bacteria</taxon>
        <taxon>Pseudomonadati</taxon>
        <taxon>Pseudomonadota</taxon>
        <taxon>Alphaproteobacteria</taxon>
        <taxon>Sphingomonadales</taxon>
        <taxon>Sphingomonadaceae</taxon>
        <taxon>Sphingomonas</taxon>
    </lineage>
</organism>
<dbReference type="HOGENOM" id="CLU_2467433_0_0_5"/>
<dbReference type="AlphaFoldDB" id="A0A097EKH0"/>
<protein>
    <submittedName>
        <fullName evidence="1">AbrB family transcriptional regulator</fullName>
    </submittedName>
</protein>
<evidence type="ECO:0000313" key="1">
    <source>
        <dbReference type="EMBL" id="AIT08042.1"/>
    </source>
</evidence>
<evidence type="ECO:0000313" key="2">
    <source>
        <dbReference type="Proteomes" id="UP000033200"/>
    </source>
</evidence>
<reference evidence="1 2" key="1">
    <citation type="submission" date="2014-09" db="EMBL/GenBank/DDBJ databases">
        <title>Using Illumina technology Improving SMRT sequencing Genome Assembly by RASTools.</title>
        <authorList>
            <person name="Zhou Y."/>
            <person name="Ma T."/>
            <person name="Liu T."/>
        </authorList>
    </citation>
    <scope>NUCLEOTIDE SEQUENCE [LARGE SCALE GENOMIC DNA]</scope>
    <source>
        <strain evidence="1 2">ATCC 55669</strain>
    </source>
</reference>
<dbReference type="RefSeq" id="WP_038666638.1">
    <property type="nucleotide sequence ID" value="NZ_CP009571.1"/>
</dbReference>
<dbReference type="SUPFAM" id="SSF89447">
    <property type="entry name" value="AbrB/MazE/MraZ-like"/>
    <property type="match status" value="1"/>
</dbReference>
<dbReference type="STRING" id="1549858.MC45_06300"/>
<proteinExistence type="predicted"/>
<name>A0A097EKH0_9SPHN</name>
<dbReference type="InterPro" id="IPR037914">
    <property type="entry name" value="SpoVT-AbrB_sf"/>
</dbReference>
<keyword evidence="2" id="KW-1185">Reference proteome</keyword>
<gene>
    <name evidence="1" type="ORF">MC45_06300</name>
</gene>
<sequence>MSNEYRAKVFKSGNSMALRLPKGVGLSEGDDVTLVTHGDGSCTFWRHSNAATVLDSLYGAFSPGFMADGRGDIEQGERDWSVGPTRGAAA</sequence>
<dbReference type="eggNOG" id="ENOG5030RMM">
    <property type="taxonomic scope" value="Bacteria"/>
</dbReference>
<dbReference type="KEGG" id="stax:MC45_06300"/>
<accession>A0A097EKH0</accession>